<dbReference type="Proteomes" id="UP000504637">
    <property type="component" value="Unplaced"/>
</dbReference>
<dbReference type="RefSeq" id="XP_033460883.1">
    <property type="nucleotide sequence ID" value="XM_033601252.1"/>
</dbReference>
<dbReference type="Pfam" id="PF00067">
    <property type="entry name" value="p450"/>
    <property type="match status" value="1"/>
</dbReference>
<dbReference type="PRINTS" id="PR00463">
    <property type="entry name" value="EP450I"/>
</dbReference>
<proteinExistence type="predicted"/>
<dbReference type="AlphaFoldDB" id="A0A6J3MAK2"/>
<dbReference type="OrthoDB" id="1470350at2759"/>
<dbReference type="SUPFAM" id="SSF48264">
    <property type="entry name" value="Cytochrome P450"/>
    <property type="match status" value="1"/>
</dbReference>
<evidence type="ECO:0000256" key="1">
    <source>
        <dbReference type="PIRSR" id="PIRSR602401-1"/>
    </source>
</evidence>
<name>A0A6J3MAK2_9PEZI</name>
<reference evidence="4" key="3">
    <citation type="submission" date="2025-08" db="UniProtKB">
        <authorList>
            <consortium name="RefSeq"/>
        </authorList>
    </citation>
    <scope>IDENTIFICATION</scope>
    <source>
        <strain evidence="4">CBS 342.82</strain>
    </source>
</reference>
<reference evidence="4" key="1">
    <citation type="submission" date="2020-01" db="EMBL/GenBank/DDBJ databases">
        <authorList>
            <consortium name="DOE Joint Genome Institute"/>
            <person name="Haridas S."/>
            <person name="Albert R."/>
            <person name="Binder M."/>
            <person name="Bloem J."/>
            <person name="Labutti K."/>
            <person name="Salamov A."/>
            <person name="Andreopoulos B."/>
            <person name="Baker S.E."/>
            <person name="Barry K."/>
            <person name="Bills G."/>
            <person name="Bluhm B.H."/>
            <person name="Cannon C."/>
            <person name="Castanera R."/>
            <person name="Culley D.E."/>
            <person name="Daum C."/>
            <person name="Ezra D."/>
            <person name="Gonzalez J.B."/>
            <person name="Henrissat B."/>
            <person name="Kuo A."/>
            <person name="Liang C."/>
            <person name="Lipzen A."/>
            <person name="Lutzoni F."/>
            <person name="Magnuson J."/>
            <person name="Mondo S."/>
            <person name="Nolan M."/>
            <person name="Ohm R."/>
            <person name="Pangilinan J."/>
            <person name="Park H.-J."/>
            <person name="Ramirez L."/>
            <person name="Alfaro M."/>
            <person name="Sun H."/>
            <person name="Tritt A."/>
            <person name="Yoshinaga Y."/>
            <person name="Zwiers L.-H."/>
            <person name="Turgeon B.G."/>
            <person name="Goodwin S.B."/>
            <person name="Spatafora J.W."/>
            <person name="Crous P.W."/>
            <person name="Grigoriev I.V."/>
        </authorList>
    </citation>
    <scope>NUCLEOTIDE SEQUENCE</scope>
    <source>
        <strain evidence="4">CBS 342.82</strain>
    </source>
</reference>
<evidence type="ECO:0000256" key="2">
    <source>
        <dbReference type="SAM" id="Phobius"/>
    </source>
</evidence>
<sequence>MAFKEILASSIGLSVLSQRYTPHYSLGLISGALVAFVLQYFTYLAYYIVVYPRFFSAIRHLPSPKGDFFLGNTKQVLAEPSGHPQREWIADVPNDGILRYSVWFRGRILITSPAALGEVLVTRNYDFIKPPQIRFGLGRLLGIGVLLAEGDEHKIQRKNLMPAFAFRHIKEIYPIFWRKSRELVECVTEFKNANPLGTPHPSRTPKDTTPEHVKGSIELGGWFSRATLDIIGVSGMGQDFNSLRNPNNKLAQTYQMVLNPPRSARLLQIAGAFISPRILRLLPLKQNGVIEAASKYIREICGEMIVKKHERLQKNQAAEKDILSVALQSGGFTDDQLVDQMMTFLAAGHETTASSMQWALYVLCKHPDVQMKLREEIRKSIPSLSHEITSEEIDGCHYLQAVCSEILRLWSPVPLTLRIANVDTRVAGHFIPKGTTVILAPAATNTSKELWGDDAMEFKPERFLSPDGKSNNQGGATSNYAFLTFLHGPRSCIGQKFAQAEFACLLAAWVGAFETSFEEGSPLHHNVEVKGGITTKPAGGLWCDVKPVPGW</sequence>
<dbReference type="InterPro" id="IPR050121">
    <property type="entry name" value="Cytochrome_P450_monoxygenase"/>
</dbReference>
<dbReference type="FunFam" id="1.10.630.10:FF:000051">
    <property type="entry name" value="Cytochrome P450 monooxygenase (Fum15)"/>
    <property type="match status" value="1"/>
</dbReference>
<gene>
    <name evidence="4" type="ORF">K489DRAFT_317615</name>
</gene>
<dbReference type="InterPro" id="IPR036396">
    <property type="entry name" value="Cyt_P450_sf"/>
</dbReference>
<dbReference type="PANTHER" id="PTHR24305">
    <property type="entry name" value="CYTOCHROME P450"/>
    <property type="match status" value="1"/>
</dbReference>
<keyword evidence="2" id="KW-0472">Membrane</keyword>
<dbReference type="GO" id="GO:0020037">
    <property type="term" value="F:heme binding"/>
    <property type="evidence" value="ECO:0007669"/>
    <property type="project" value="InterPro"/>
</dbReference>
<dbReference type="GeneID" id="54359052"/>
<accession>A0A6J3MAK2</accession>
<feature type="transmembrane region" description="Helical" evidence="2">
    <location>
        <begin position="27"/>
        <end position="49"/>
    </location>
</feature>
<dbReference type="PANTHER" id="PTHR24305:SF227">
    <property type="entry name" value="P450, PUTATIVE (EUROFUNG)-RELATED"/>
    <property type="match status" value="1"/>
</dbReference>
<keyword evidence="2" id="KW-0812">Transmembrane</keyword>
<dbReference type="GO" id="GO:0004497">
    <property type="term" value="F:monooxygenase activity"/>
    <property type="evidence" value="ECO:0007669"/>
    <property type="project" value="InterPro"/>
</dbReference>
<protein>
    <submittedName>
        <fullName evidence="4">Cytochrome P450 78A3</fullName>
    </submittedName>
</protein>
<keyword evidence="2" id="KW-1133">Transmembrane helix</keyword>
<dbReference type="PRINTS" id="PR00385">
    <property type="entry name" value="P450"/>
</dbReference>
<comment type="cofactor">
    <cofactor evidence="1">
        <name>heme</name>
        <dbReference type="ChEBI" id="CHEBI:30413"/>
    </cofactor>
</comment>
<keyword evidence="1" id="KW-0408">Iron</keyword>
<dbReference type="InterPro" id="IPR002401">
    <property type="entry name" value="Cyt_P450_E_grp-I"/>
</dbReference>
<dbReference type="GO" id="GO:0005506">
    <property type="term" value="F:iron ion binding"/>
    <property type="evidence" value="ECO:0007669"/>
    <property type="project" value="InterPro"/>
</dbReference>
<reference evidence="4" key="2">
    <citation type="submission" date="2020-04" db="EMBL/GenBank/DDBJ databases">
        <authorList>
            <consortium name="NCBI Genome Project"/>
        </authorList>
    </citation>
    <scope>NUCLEOTIDE SEQUENCE</scope>
    <source>
        <strain evidence="4">CBS 342.82</strain>
    </source>
</reference>
<dbReference type="GO" id="GO:0016705">
    <property type="term" value="F:oxidoreductase activity, acting on paired donors, with incorporation or reduction of molecular oxygen"/>
    <property type="evidence" value="ECO:0007669"/>
    <property type="project" value="InterPro"/>
</dbReference>
<evidence type="ECO:0000313" key="3">
    <source>
        <dbReference type="Proteomes" id="UP000504637"/>
    </source>
</evidence>
<evidence type="ECO:0000313" key="4">
    <source>
        <dbReference type="RefSeq" id="XP_033460883.1"/>
    </source>
</evidence>
<keyword evidence="3" id="KW-1185">Reference proteome</keyword>
<keyword evidence="1" id="KW-0479">Metal-binding</keyword>
<feature type="binding site" description="axial binding residue" evidence="1">
    <location>
        <position position="492"/>
    </location>
    <ligand>
        <name>heme</name>
        <dbReference type="ChEBI" id="CHEBI:30413"/>
    </ligand>
    <ligandPart>
        <name>Fe</name>
        <dbReference type="ChEBI" id="CHEBI:18248"/>
    </ligandPart>
</feature>
<dbReference type="CDD" id="cd11069">
    <property type="entry name" value="CYP_FUM15-like"/>
    <property type="match status" value="1"/>
</dbReference>
<keyword evidence="1" id="KW-0349">Heme</keyword>
<dbReference type="InterPro" id="IPR001128">
    <property type="entry name" value="Cyt_P450"/>
</dbReference>
<dbReference type="Gene3D" id="1.10.630.10">
    <property type="entry name" value="Cytochrome P450"/>
    <property type="match status" value="1"/>
</dbReference>
<organism evidence="4">
    <name type="scientific">Dissoconium aciculare CBS 342.82</name>
    <dbReference type="NCBI Taxonomy" id="1314786"/>
    <lineage>
        <taxon>Eukaryota</taxon>
        <taxon>Fungi</taxon>
        <taxon>Dikarya</taxon>
        <taxon>Ascomycota</taxon>
        <taxon>Pezizomycotina</taxon>
        <taxon>Dothideomycetes</taxon>
        <taxon>Dothideomycetidae</taxon>
        <taxon>Mycosphaerellales</taxon>
        <taxon>Dissoconiaceae</taxon>
        <taxon>Dissoconium</taxon>
    </lineage>
</organism>